<feature type="compositionally biased region" description="Basic residues" evidence="1">
    <location>
        <begin position="179"/>
        <end position="190"/>
    </location>
</feature>
<proteinExistence type="predicted"/>
<keyword evidence="3" id="KW-1185">Reference proteome</keyword>
<reference evidence="2 3" key="1">
    <citation type="submission" date="2024-06" db="EMBL/GenBank/DDBJ databases">
        <authorList>
            <person name="Kraege A."/>
            <person name="Thomma B."/>
        </authorList>
    </citation>
    <scope>NUCLEOTIDE SEQUENCE [LARGE SCALE GENOMIC DNA]</scope>
</reference>
<accession>A0ABP1FL32</accession>
<name>A0ABP1FL32_9CHLO</name>
<dbReference type="Proteomes" id="UP001497392">
    <property type="component" value="Unassembled WGS sequence"/>
</dbReference>
<evidence type="ECO:0000313" key="2">
    <source>
        <dbReference type="EMBL" id="CAL5218737.1"/>
    </source>
</evidence>
<gene>
    <name evidence="2" type="primary">g452</name>
    <name evidence="2" type="ORF">VP750_LOCUS396</name>
</gene>
<feature type="region of interest" description="Disordered" evidence="1">
    <location>
        <begin position="128"/>
        <end position="192"/>
    </location>
</feature>
<dbReference type="CDD" id="cd14688">
    <property type="entry name" value="bZIP_YAP"/>
    <property type="match status" value="1"/>
</dbReference>
<comment type="caution">
    <text evidence="2">The sequence shown here is derived from an EMBL/GenBank/DDBJ whole genome shotgun (WGS) entry which is preliminary data.</text>
</comment>
<sequence>MYCLFNIQGETEGGSTERKKREYCGRSAGPEVCQNQLAVRRLVSMSQTPGQDVQVAEHEPIRPEATRAHAQGLGPQAGQQILQMAGWPAPAGVDAGAAQMQALMQIIGNATPQAAMEIQRQLTAGAGPFTLQGMQGSDPGSGSGRTDQDTTGKGDDSLALTEEDLQARRVKATQEKNRRNQRKYRERQKAKISTSETEIKALTDRLEAAERLNEQLVTRNRDLEISAHLAAQAPQAQLGGEAAARQKDVHGAMARMCSQVSGEAVTEETVRLFRYRDWRKYAQVYHDRISQLFAGGADILDIKARSELASLVGIKHEAERQAWTITPLAIHRHYSLQAKLPPAYAPSTPAVKWQTIVTDLALSADQRQRLLEARQQVLPEIQRIVAERERLTTCLQVARPSLGVDSVDMLAGILTGETMDAITRNILQENHCIFLLLHTFWEIATPVQAARADHLCFPLLPDVLAMCAALSDSVADDETFGRKRAKADPTTAEEAGAAVPVPTEEQMLDTLVFKDGPSQSLYH</sequence>
<feature type="compositionally biased region" description="Basic and acidic residues" evidence="1">
    <location>
        <begin position="146"/>
        <end position="156"/>
    </location>
</feature>
<evidence type="ECO:0000256" key="1">
    <source>
        <dbReference type="SAM" id="MobiDB-lite"/>
    </source>
</evidence>
<evidence type="ECO:0000313" key="3">
    <source>
        <dbReference type="Proteomes" id="UP001497392"/>
    </source>
</evidence>
<protein>
    <submittedName>
        <fullName evidence="2">G452 protein</fullName>
    </submittedName>
</protein>
<dbReference type="EMBL" id="CAXHTA020000001">
    <property type="protein sequence ID" value="CAL5218737.1"/>
    <property type="molecule type" value="Genomic_DNA"/>
</dbReference>
<organism evidence="2 3">
    <name type="scientific">Coccomyxa viridis</name>
    <dbReference type="NCBI Taxonomy" id="1274662"/>
    <lineage>
        <taxon>Eukaryota</taxon>
        <taxon>Viridiplantae</taxon>
        <taxon>Chlorophyta</taxon>
        <taxon>core chlorophytes</taxon>
        <taxon>Trebouxiophyceae</taxon>
        <taxon>Trebouxiophyceae incertae sedis</taxon>
        <taxon>Coccomyxaceae</taxon>
        <taxon>Coccomyxa</taxon>
    </lineage>
</organism>